<accession>A0AAD8A6S8</accession>
<reference evidence="1" key="2">
    <citation type="submission" date="2023-05" db="EMBL/GenBank/DDBJ databases">
        <authorList>
            <person name="Fouks B."/>
        </authorList>
    </citation>
    <scope>NUCLEOTIDE SEQUENCE</scope>
    <source>
        <strain evidence="1">Stay&amp;Tobe</strain>
        <tissue evidence="1">Testes</tissue>
    </source>
</reference>
<comment type="caution">
    <text evidence="1">The sequence shown here is derived from an EMBL/GenBank/DDBJ whole genome shotgun (WGS) entry which is preliminary data.</text>
</comment>
<evidence type="ECO:0000313" key="2">
    <source>
        <dbReference type="Proteomes" id="UP001233999"/>
    </source>
</evidence>
<dbReference type="Proteomes" id="UP001233999">
    <property type="component" value="Unassembled WGS sequence"/>
</dbReference>
<evidence type="ECO:0000313" key="1">
    <source>
        <dbReference type="EMBL" id="KAJ9593512.1"/>
    </source>
</evidence>
<organism evidence="1 2">
    <name type="scientific">Diploptera punctata</name>
    <name type="common">Pacific beetle cockroach</name>
    <dbReference type="NCBI Taxonomy" id="6984"/>
    <lineage>
        <taxon>Eukaryota</taxon>
        <taxon>Metazoa</taxon>
        <taxon>Ecdysozoa</taxon>
        <taxon>Arthropoda</taxon>
        <taxon>Hexapoda</taxon>
        <taxon>Insecta</taxon>
        <taxon>Pterygota</taxon>
        <taxon>Neoptera</taxon>
        <taxon>Polyneoptera</taxon>
        <taxon>Dictyoptera</taxon>
        <taxon>Blattodea</taxon>
        <taxon>Blaberoidea</taxon>
        <taxon>Blaberidae</taxon>
        <taxon>Diplopterinae</taxon>
        <taxon>Diploptera</taxon>
    </lineage>
</organism>
<sequence>MGERDSEDVTMHLQQVVMEENKWIKSFIVYFARKVTQLNVHFKDTNDMNVEWNLSSNVIFCDRRFNHRFHLKSHLIVHEKYSGFYV</sequence>
<gene>
    <name evidence="1" type="ORF">L9F63_014942</name>
</gene>
<name>A0AAD8A6S8_DIPPU</name>
<evidence type="ECO:0008006" key="3">
    <source>
        <dbReference type="Google" id="ProtNLM"/>
    </source>
</evidence>
<keyword evidence="2" id="KW-1185">Reference proteome</keyword>
<reference evidence="1" key="1">
    <citation type="journal article" date="2023" name="IScience">
        <title>Live-bearing cockroach genome reveals convergent evolutionary mechanisms linked to viviparity in insects and beyond.</title>
        <authorList>
            <person name="Fouks B."/>
            <person name="Harrison M.C."/>
            <person name="Mikhailova A.A."/>
            <person name="Marchal E."/>
            <person name="English S."/>
            <person name="Carruthers M."/>
            <person name="Jennings E.C."/>
            <person name="Chiamaka E.L."/>
            <person name="Frigard R.A."/>
            <person name="Pippel M."/>
            <person name="Attardo G.M."/>
            <person name="Benoit J.B."/>
            <person name="Bornberg-Bauer E."/>
            <person name="Tobe S.S."/>
        </authorList>
    </citation>
    <scope>NUCLEOTIDE SEQUENCE</scope>
    <source>
        <strain evidence="1">Stay&amp;Tobe</strain>
    </source>
</reference>
<protein>
    <recommendedName>
        <fullName evidence="3">C2H2-type domain-containing protein</fullName>
    </recommendedName>
</protein>
<dbReference type="AlphaFoldDB" id="A0AAD8A6S8"/>
<proteinExistence type="predicted"/>
<dbReference type="EMBL" id="JASPKZ010003433">
    <property type="protein sequence ID" value="KAJ9593512.1"/>
    <property type="molecule type" value="Genomic_DNA"/>
</dbReference>